<gene>
    <name evidence="2" type="primary">Dfp</name>
    <name evidence="2" type="ordered locus">PTH_1285</name>
</gene>
<dbReference type="AlphaFoldDB" id="A5D2Q2"/>
<reference evidence="3" key="1">
    <citation type="journal article" date="2008" name="Genome Res.">
        <title>The genome of Pelotomaculum thermopropionicum reveals niche-associated evolution in anaerobic microbiota.</title>
        <authorList>
            <person name="Kosaka T."/>
            <person name="Kato S."/>
            <person name="Shimoyama T."/>
            <person name="Ishii S."/>
            <person name="Abe T."/>
            <person name="Watanabe K."/>
        </authorList>
    </citation>
    <scope>NUCLEOTIDE SEQUENCE [LARGE SCALE GENOMIC DNA]</scope>
    <source>
        <strain evidence="3">DSM 13744 / JCM 10971 / SI</strain>
    </source>
</reference>
<organism evidence="2 3">
    <name type="scientific">Pelotomaculum thermopropionicum (strain DSM 13744 / JCM 10971 / SI)</name>
    <dbReference type="NCBI Taxonomy" id="370438"/>
    <lineage>
        <taxon>Bacteria</taxon>
        <taxon>Bacillati</taxon>
        <taxon>Bacillota</taxon>
        <taxon>Clostridia</taxon>
        <taxon>Eubacteriales</taxon>
        <taxon>Desulfotomaculaceae</taxon>
        <taxon>Pelotomaculum</taxon>
    </lineage>
</organism>
<dbReference type="HOGENOM" id="CLU_118958_0_0_9"/>
<dbReference type="STRING" id="370438.PTH_1285"/>
<dbReference type="SUPFAM" id="SSF52507">
    <property type="entry name" value="Homo-oligomeric flavin-containing Cys decarboxylases, HFCD"/>
    <property type="match status" value="1"/>
</dbReference>
<accession>A5D2Q2</accession>
<dbReference type="PIRSF" id="PIRSF001390">
    <property type="entry name" value="Dipicolinate_synth_subunit_B"/>
    <property type="match status" value="1"/>
</dbReference>
<dbReference type="Proteomes" id="UP000006556">
    <property type="component" value="Chromosome"/>
</dbReference>
<dbReference type="InterPro" id="IPR003382">
    <property type="entry name" value="Flavoprotein"/>
</dbReference>
<sequence>MPGTGPSRQGGAKNGRPYSGQGYFKDYCRGNGRRLIWLSVMEVLAMQMKGIKVGFALTGSHCCLEYVIPQIRNLVREGAEVVPILSDAVNATDTRYGTGDGWKNILKEITGREAITTITEAEPIGPQKLLDVLVVAPCTGNTLAKLANGITDTAVLMSAKAQLRNRRPVVLALSTNDGLGMNARNIGLLLNTKNIYMVPFGQDNPTGKPNSLMARWDLITETVLEALKGRQIQPVLITH</sequence>
<dbReference type="Pfam" id="PF02441">
    <property type="entry name" value="Flavoprotein"/>
    <property type="match status" value="1"/>
</dbReference>
<dbReference type="GO" id="GO:0003824">
    <property type="term" value="F:catalytic activity"/>
    <property type="evidence" value="ECO:0007669"/>
    <property type="project" value="InterPro"/>
</dbReference>
<proteinExistence type="predicted"/>
<dbReference type="KEGG" id="pth:PTH_1285"/>
<dbReference type="InterPro" id="IPR036551">
    <property type="entry name" value="Flavin_trans-like"/>
</dbReference>
<protein>
    <submittedName>
        <fullName evidence="2">Phosphopantothenoylcysteine synthetase/decarboxylase</fullName>
    </submittedName>
</protein>
<dbReference type="NCBIfam" id="TIGR02852">
    <property type="entry name" value="spore_dpaB"/>
    <property type="match status" value="1"/>
</dbReference>
<evidence type="ECO:0000259" key="1">
    <source>
        <dbReference type="Pfam" id="PF02441"/>
    </source>
</evidence>
<dbReference type="NCBIfam" id="NF006161">
    <property type="entry name" value="PRK08305.1"/>
    <property type="match status" value="1"/>
</dbReference>
<feature type="domain" description="Flavoprotein" evidence="1">
    <location>
        <begin position="52"/>
        <end position="226"/>
    </location>
</feature>
<name>A5D2Q2_PELTS</name>
<dbReference type="Gene3D" id="3.40.50.1950">
    <property type="entry name" value="Flavin prenyltransferase-like"/>
    <property type="match status" value="1"/>
</dbReference>
<evidence type="ECO:0000313" key="3">
    <source>
        <dbReference type="Proteomes" id="UP000006556"/>
    </source>
</evidence>
<dbReference type="eggNOG" id="COG0452">
    <property type="taxonomic scope" value="Bacteria"/>
</dbReference>
<keyword evidence="3" id="KW-1185">Reference proteome</keyword>
<evidence type="ECO:0000313" key="2">
    <source>
        <dbReference type="EMBL" id="BAF59466.1"/>
    </source>
</evidence>
<dbReference type="InterPro" id="IPR014214">
    <property type="entry name" value="Dipicolinic_acid_synth_B"/>
</dbReference>
<dbReference type="EMBL" id="AP009389">
    <property type="protein sequence ID" value="BAF59466.1"/>
    <property type="molecule type" value="Genomic_DNA"/>
</dbReference>